<keyword evidence="3" id="KW-1185">Reference proteome</keyword>
<name>F8QIV8_SERL3</name>
<dbReference type="EMBL" id="GL945535">
    <property type="protein sequence ID" value="EGN91764.1"/>
    <property type="molecule type" value="Genomic_DNA"/>
</dbReference>
<proteinExistence type="predicted"/>
<dbReference type="OMA" id="NIAVEPF"/>
<dbReference type="OrthoDB" id="3066210at2759"/>
<feature type="region of interest" description="Disordered" evidence="1">
    <location>
        <begin position="1"/>
        <end position="93"/>
    </location>
</feature>
<dbReference type="HOGENOM" id="CLU_067394_0_0_1"/>
<organism evidence="3">
    <name type="scientific">Serpula lacrymans var. lacrymans (strain S7.3)</name>
    <name type="common">Dry rot fungus</name>
    <dbReference type="NCBI Taxonomy" id="936435"/>
    <lineage>
        <taxon>Eukaryota</taxon>
        <taxon>Fungi</taxon>
        <taxon>Dikarya</taxon>
        <taxon>Basidiomycota</taxon>
        <taxon>Agaricomycotina</taxon>
        <taxon>Agaricomycetes</taxon>
        <taxon>Agaricomycetidae</taxon>
        <taxon>Boletales</taxon>
        <taxon>Coniophorineae</taxon>
        <taxon>Serpulaceae</taxon>
        <taxon>Serpula</taxon>
    </lineage>
</organism>
<dbReference type="AlphaFoldDB" id="F8QIV8"/>
<evidence type="ECO:0000313" key="3">
    <source>
        <dbReference type="Proteomes" id="UP000008063"/>
    </source>
</evidence>
<evidence type="ECO:0000313" key="2">
    <source>
        <dbReference type="EMBL" id="EGN91764.1"/>
    </source>
</evidence>
<accession>F8QIV8</accession>
<dbReference type="InParanoid" id="F8QIV8"/>
<evidence type="ECO:0000256" key="1">
    <source>
        <dbReference type="SAM" id="MobiDB-lite"/>
    </source>
</evidence>
<gene>
    <name evidence="2" type="ORF">SERLA73DRAFT_80149</name>
</gene>
<sequence>MPDTKRTLPKAIPAAKESPTERSKAVAMDGNTLSDLSNEEEFSDNSAGPNSSTFHAPDHSSCSISKTPNESVHMVHAQHSPEIAPESSQSSTLLNNSTEDLYADTEKNGNTITAITYPTPDEHPIEADTTNDSSTIALDETLLRSFTTDIRLFANFADPATLIYSIDKLPSVDTWGQTKHKKNWSYYICDKTTNKPYTVWIVGKISKVWLFGGGPQGAPKAHINIAVEPFGINSLTMYQQLVGNLHQPPPEMTNNGWNDILVSHHQTPFDEDGKMQSPIPFTLVYDACQTFTSKADMDTYPARRLKLGDIVLMEAFIKRYKRDKTVKAWEKWNILLELQDVSLIHSGPHPFNI</sequence>
<reference evidence="3" key="1">
    <citation type="journal article" date="2011" name="Science">
        <title>The plant cell wall-decomposing machinery underlies the functional diversity of forest fungi.</title>
        <authorList>
            <person name="Eastwood D.C."/>
            <person name="Floudas D."/>
            <person name="Binder M."/>
            <person name="Majcherczyk A."/>
            <person name="Schneider P."/>
            <person name="Aerts A."/>
            <person name="Asiegbu F.O."/>
            <person name="Baker S.E."/>
            <person name="Barry K."/>
            <person name="Bendiksby M."/>
            <person name="Blumentritt M."/>
            <person name="Coutinho P.M."/>
            <person name="Cullen D."/>
            <person name="de Vries R.P."/>
            <person name="Gathman A."/>
            <person name="Goodell B."/>
            <person name="Henrissat B."/>
            <person name="Ihrmark K."/>
            <person name="Kauserud H."/>
            <person name="Kohler A."/>
            <person name="LaButti K."/>
            <person name="Lapidus A."/>
            <person name="Lavin J.L."/>
            <person name="Lee Y.-H."/>
            <person name="Lindquist E."/>
            <person name="Lilly W."/>
            <person name="Lucas S."/>
            <person name="Morin E."/>
            <person name="Murat C."/>
            <person name="Oguiza J.A."/>
            <person name="Park J."/>
            <person name="Pisabarro A.G."/>
            <person name="Riley R."/>
            <person name="Rosling A."/>
            <person name="Salamov A."/>
            <person name="Schmidt O."/>
            <person name="Schmutz J."/>
            <person name="Skrede I."/>
            <person name="Stenlid J."/>
            <person name="Wiebenga A."/>
            <person name="Xie X."/>
            <person name="Kuees U."/>
            <person name="Hibbett D.S."/>
            <person name="Hoffmeister D."/>
            <person name="Hoegberg N."/>
            <person name="Martin F."/>
            <person name="Grigoriev I.V."/>
            <person name="Watkinson S.C."/>
        </authorList>
    </citation>
    <scope>NUCLEOTIDE SEQUENCE [LARGE SCALE GENOMIC DNA]</scope>
    <source>
        <strain evidence="3">strain S7.3</strain>
    </source>
</reference>
<dbReference type="Proteomes" id="UP000008063">
    <property type="component" value="Unassembled WGS sequence"/>
</dbReference>
<feature type="compositionally biased region" description="Polar residues" evidence="1">
    <location>
        <begin position="44"/>
        <end position="70"/>
    </location>
</feature>
<protein>
    <submittedName>
        <fullName evidence="2">Uncharacterized protein</fullName>
    </submittedName>
</protein>